<feature type="transmembrane region" description="Helical" evidence="13">
    <location>
        <begin position="462"/>
        <end position="482"/>
    </location>
</feature>
<dbReference type="CDD" id="cd01879">
    <property type="entry name" value="FeoB"/>
    <property type="match status" value="1"/>
</dbReference>
<organism evidence="15 16">
    <name type="scientific">Anaerotignum lactatifermentans</name>
    <dbReference type="NCBI Taxonomy" id="160404"/>
    <lineage>
        <taxon>Bacteria</taxon>
        <taxon>Bacillati</taxon>
        <taxon>Bacillota</taxon>
        <taxon>Clostridia</taxon>
        <taxon>Lachnospirales</taxon>
        <taxon>Anaerotignaceae</taxon>
        <taxon>Anaerotignum</taxon>
    </lineage>
</organism>
<dbReference type="InterPro" id="IPR006073">
    <property type="entry name" value="GTP-bd"/>
</dbReference>
<evidence type="ECO:0000256" key="9">
    <source>
        <dbReference type="ARBA" id="ARBA00023136"/>
    </source>
</evidence>
<dbReference type="InterPro" id="IPR050860">
    <property type="entry name" value="FeoB_GTPase"/>
</dbReference>
<name>A0A1Y3UCI2_9FIRM</name>
<dbReference type="PRINTS" id="PR00326">
    <property type="entry name" value="GTP1OBG"/>
</dbReference>
<dbReference type="PANTHER" id="PTHR43185:SF2">
    <property type="entry name" value="FERROUS IRON TRANSPORT PROTEIN B"/>
    <property type="match status" value="1"/>
</dbReference>
<feature type="binding site" evidence="12">
    <location>
        <position position="27"/>
    </location>
    <ligand>
        <name>Mg(2+)</name>
        <dbReference type="ChEBI" id="CHEBI:18420"/>
        <label>2</label>
    </ligand>
</feature>
<feature type="transmembrane region" description="Helical" evidence="13">
    <location>
        <begin position="291"/>
        <end position="312"/>
    </location>
</feature>
<evidence type="ECO:0000313" key="16">
    <source>
        <dbReference type="Proteomes" id="UP000195455"/>
    </source>
</evidence>
<dbReference type="Gene3D" id="3.40.50.300">
    <property type="entry name" value="P-loop containing nucleotide triphosphate hydrolases"/>
    <property type="match status" value="1"/>
</dbReference>
<keyword evidence="13" id="KW-0408">Iron</keyword>
<feature type="binding site" evidence="12">
    <location>
        <position position="29"/>
    </location>
    <ligand>
        <name>Mg(2+)</name>
        <dbReference type="ChEBI" id="CHEBI:18420"/>
        <label>2</label>
    </ligand>
</feature>
<reference evidence="16" key="1">
    <citation type="submission" date="2017-04" db="EMBL/GenBank/DDBJ databases">
        <title>Function of individual gut microbiota members based on whole genome sequencing of pure cultures obtained from chicken caecum.</title>
        <authorList>
            <person name="Medvecky M."/>
            <person name="Cejkova D."/>
            <person name="Polansky O."/>
            <person name="Karasova D."/>
            <person name="Kubasova T."/>
            <person name="Cizek A."/>
            <person name="Rychlik I."/>
        </authorList>
    </citation>
    <scope>NUCLEOTIDE SEQUENCE [LARGE SCALE GENOMIC DNA]</scope>
    <source>
        <strain evidence="16">An75</strain>
    </source>
</reference>
<protein>
    <recommendedName>
        <fullName evidence="10 13">Ferrous iron transport protein B</fullName>
    </recommendedName>
</protein>
<dbReference type="GO" id="GO:0005886">
    <property type="term" value="C:plasma membrane"/>
    <property type="evidence" value="ECO:0007669"/>
    <property type="project" value="UniProtKB-SubCell"/>
</dbReference>
<evidence type="ECO:0000256" key="8">
    <source>
        <dbReference type="ARBA" id="ARBA00023134"/>
    </source>
</evidence>
<keyword evidence="8 11" id="KW-0342">GTP-binding</keyword>
<proteinExistence type="inferred from homology"/>
<dbReference type="Proteomes" id="UP000195455">
    <property type="component" value="Unassembled WGS sequence"/>
</dbReference>
<sequence length="677" mass="73659">MRMSEEKRPCIALAGNPNTGKSTLFNALTGLKQHTGNWSGKTVGRAEGRFWLGEKEAVLVDLPGIYSLFSAGAEEACARDFLAFGDADAVAVVVDASALERHLPLALQVMELMPRCVLCLNLADEAEKKGISIDDKKLSDLTGVPVVKTAARTGRGLSDLTAALEKVMEQEPHVRHTPFHKALPEDFIKLLAEGENLLPESKNRPLLLDFLWQKEEDVLSEEVGEELRQWRTKCNGYFAGEEEALAVYRKERSLCFQKRAETLTAAVCKKNEGKGDTTAQMDKLFLRKRTGVPLMLLLLALVFWITAVGANVPSQMLMSVFTKLGATCRSALESSPVWLESLLMDGVFLTVSWVVSVMLPPMAIFFPMFTLLEDCGLLPRIAFQLDGLFRRAGAHGKQALTLCMGFGCNAAGVTACRIIDSPRERLIAILTNNFVPCNGRFPTILLLIAVFLSVGKPWMSGFALFVVIGLSVGMTLLVSFFLSRTVLKGMPSAFVLELPPFRRPQIGQVLVRSLLDRTIFVLGRAITAAAPAGAVIWLLQRIQIGDGTLLTQIALFLEPLGGLMGLSGPILLAFLLGLPANEIVLPILLMFYSQSGMLVEGGSQTGAMLAANGWTWTTAVCAILFSLNHFPCATTLLTIRKETGSCKWTAISFLLPTIIGICLCAAVHGLFCFFGLT</sequence>
<evidence type="ECO:0000256" key="10">
    <source>
        <dbReference type="NCBIfam" id="TIGR00437"/>
    </source>
</evidence>
<keyword evidence="5 13" id="KW-0812">Transmembrane</keyword>
<dbReference type="InterPro" id="IPR011642">
    <property type="entry name" value="Gate_dom"/>
</dbReference>
<keyword evidence="4" id="KW-1003">Cell membrane</keyword>
<dbReference type="PROSITE" id="PS51711">
    <property type="entry name" value="G_FEOB"/>
    <property type="match status" value="1"/>
</dbReference>
<evidence type="ECO:0000256" key="1">
    <source>
        <dbReference type="ARBA" id="ARBA00003926"/>
    </source>
</evidence>
<feature type="binding site" evidence="11">
    <location>
        <begin position="15"/>
        <end position="22"/>
    </location>
    <ligand>
        <name>GTP</name>
        <dbReference type="ChEBI" id="CHEBI:37565"/>
        <label>1</label>
    </ligand>
</feature>
<evidence type="ECO:0000256" key="2">
    <source>
        <dbReference type="ARBA" id="ARBA00004651"/>
    </source>
</evidence>
<dbReference type="SUPFAM" id="SSF52540">
    <property type="entry name" value="P-loop containing nucleoside triphosphate hydrolases"/>
    <property type="match status" value="1"/>
</dbReference>
<feature type="transmembrane region" description="Helical" evidence="13">
    <location>
        <begin position="651"/>
        <end position="676"/>
    </location>
</feature>
<keyword evidence="9 13" id="KW-0472">Membrane</keyword>
<feature type="transmembrane region" description="Helical" evidence="13">
    <location>
        <begin position="613"/>
        <end position="639"/>
    </location>
</feature>
<evidence type="ECO:0000256" key="4">
    <source>
        <dbReference type="ARBA" id="ARBA00022475"/>
    </source>
</evidence>
<feature type="transmembrane region" description="Helical" evidence="13">
    <location>
        <begin position="347"/>
        <end position="372"/>
    </location>
</feature>
<comment type="subcellular location">
    <subcellularLocation>
        <location evidence="2 13">Cell membrane</location>
        <topology evidence="2 13">Multi-pass membrane protein</topology>
    </subcellularLocation>
</comment>
<evidence type="ECO:0000256" key="3">
    <source>
        <dbReference type="ARBA" id="ARBA00022448"/>
    </source>
</evidence>
<evidence type="ECO:0000256" key="6">
    <source>
        <dbReference type="ARBA" id="ARBA00022741"/>
    </source>
</evidence>
<keyword evidence="12" id="KW-0460">Magnesium</keyword>
<feature type="domain" description="FeoB-type G" evidence="14">
    <location>
        <begin position="8"/>
        <end position="170"/>
    </location>
</feature>
<feature type="transmembrane region" description="Helical" evidence="13">
    <location>
        <begin position="519"/>
        <end position="539"/>
    </location>
</feature>
<dbReference type="GO" id="GO:0005525">
    <property type="term" value="F:GTP binding"/>
    <property type="evidence" value="ECO:0007669"/>
    <property type="project" value="UniProtKB-KW"/>
</dbReference>
<keyword evidence="7 13" id="KW-1133">Transmembrane helix</keyword>
<dbReference type="Pfam" id="PF07670">
    <property type="entry name" value="Gate"/>
    <property type="match status" value="2"/>
</dbReference>
<dbReference type="Pfam" id="PF02421">
    <property type="entry name" value="FeoB_N"/>
    <property type="match status" value="1"/>
</dbReference>
<feature type="binding site" evidence="11">
    <location>
        <begin position="61"/>
        <end position="64"/>
    </location>
    <ligand>
        <name>GTP</name>
        <dbReference type="ChEBI" id="CHEBI:37565"/>
        <label>1</label>
    </ligand>
</feature>
<evidence type="ECO:0000256" key="5">
    <source>
        <dbReference type="ARBA" id="ARBA00022692"/>
    </source>
</evidence>
<dbReference type="EMBL" id="NFHM01000001">
    <property type="protein sequence ID" value="OUN45785.1"/>
    <property type="molecule type" value="Genomic_DNA"/>
</dbReference>
<feature type="binding site" evidence="12">
    <location>
        <position position="30"/>
    </location>
    <ligand>
        <name>Mg(2+)</name>
        <dbReference type="ChEBI" id="CHEBI:18420"/>
        <label>2</label>
    </ligand>
</feature>
<evidence type="ECO:0000259" key="14">
    <source>
        <dbReference type="PROSITE" id="PS51711"/>
    </source>
</evidence>
<evidence type="ECO:0000256" key="11">
    <source>
        <dbReference type="PIRSR" id="PIRSR603373-1"/>
    </source>
</evidence>
<keyword evidence="13" id="KW-0406">Ion transport</keyword>
<comment type="function">
    <text evidence="1 13">Probable transporter of a GTP-driven Fe(2+) uptake system.</text>
</comment>
<dbReference type="InterPro" id="IPR003373">
    <property type="entry name" value="Fe2_transport_prot-B"/>
</dbReference>
<feature type="binding site" evidence="11">
    <location>
        <begin position="121"/>
        <end position="124"/>
    </location>
    <ligand>
        <name>GTP</name>
        <dbReference type="ChEBI" id="CHEBI:37565"/>
        <label>1</label>
    </ligand>
</feature>
<dbReference type="InterPro" id="IPR030389">
    <property type="entry name" value="G_FEOB_dom"/>
</dbReference>
<evidence type="ECO:0000256" key="12">
    <source>
        <dbReference type="PIRSR" id="PIRSR603373-2"/>
    </source>
</evidence>
<dbReference type="GO" id="GO:0046872">
    <property type="term" value="F:metal ion binding"/>
    <property type="evidence" value="ECO:0007669"/>
    <property type="project" value="UniProtKB-KW"/>
</dbReference>
<keyword evidence="6 11" id="KW-0547">Nucleotide-binding</keyword>
<keyword evidence="13" id="KW-0410">Iron transport</keyword>
<dbReference type="InterPro" id="IPR011640">
    <property type="entry name" value="Fe2_transport_prot_B_C"/>
</dbReference>
<dbReference type="Pfam" id="PF07664">
    <property type="entry name" value="FeoB_C"/>
    <property type="match status" value="1"/>
</dbReference>
<evidence type="ECO:0000313" key="15">
    <source>
        <dbReference type="EMBL" id="OUN45785.1"/>
    </source>
</evidence>
<dbReference type="NCBIfam" id="TIGR00437">
    <property type="entry name" value="feoB"/>
    <property type="match status" value="1"/>
</dbReference>
<gene>
    <name evidence="15" type="ORF">B5G26_01835</name>
</gene>
<dbReference type="PANTHER" id="PTHR43185">
    <property type="entry name" value="FERROUS IRON TRANSPORT PROTEIN B"/>
    <property type="match status" value="1"/>
</dbReference>
<accession>A0A1Y3UCI2</accession>
<feature type="binding site" evidence="12">
    <location>
        <position position="26"/>
    </location>
    <ligand>
        <name>Mg(2+)</name>
        <dbReference type="ChEBI" id="CHEBI:18420"/>
        <label>2</label>
    </ligand>
</feature>
<evidence type="ECO:0000256" key="13">
    <source>
        <dbReference type="RuleBase" id="RU362098"/>
    </source>
</evidence>
<keyword evidence="3 13" id="KW-0813">Transport</keyword>
<comment type="caution">
    <text evidence="15">The sequence shown here is derived from an EMBL/GenBank/DDBJ whole genome shotgun (WGS) entry which is preliminary data.</text>
</comment>
<feature type="transmembrane region" description="Helical" evidence="13">
    <location>
        <begin position="560"/>
        <end position="593"/>
    </location>
</feature>
<dbReference type="AlphaFoldDB" id="A0A1Y3UCI2"/>
<dbReference type="GO" id="GO:0015093">
    <property type="term" value="F:ferrous iron transmembrane transporter activity"/>
    <property type="evidence" value="ECO:0007669"/>
    <property type="project" value="UniProtKB-UniRule"/>
</dbReference>
<feature type="transmembrane region" description="Helical" evidence="13">
    <location>
        <begin position="439"/>
        <end position="455"/>
    </location>
</feature>
<keyword evidence="12" id="KW-0479">Metal-binding</keyword>
<dbReference type="InterPro" id="IPR027417">
    <property type="entry name" value="P-loop_NTPase"/>
</dbReference>
<comment type="similarity">
    <text evidence="13">Belongs to the TRAFAC class TrmE-Era-EngA-EngB-Septin-like GTPase superfamily. FeoB GTPase (TC 9.A.8) family.</text>
</comment>
<evidence type="ECO:0000256" key="7">
    <source>
        <dbReference type="ARBA" id="ARBA00022989"/>
    </source>
</evidence>